<gene>
    <name evidence="2" type="ORF">CDL12_16607</name>
</gene>
<evidence type="ECO:0000313" key="3">
    <source>
        <dbReference type="Proteomes" id="UP000231279"/>
    </source>
</evidence>
<dbReference type="OrthoDB" id="2015023at2759"/>
<feature type="compositionally biased region" description="Low complexity" evidence="1">
    <location>
        <begin position="23"/>
        <end position="39"/>
    </location>
</feature>
<evidence type="ECO:0000256" key="1">
    <source>
        <dbReference type="SAM" id="MobiDB-lite"/>
    </source>
</evidence>
<dbReference type="STRING" id="429701.A0A2G9GZW1"/>
<feature type="region of interest" description="Disordered" evidence="1">
    <location>
        <begin position="1"/>
        <end position="41"/>
    </location>
</feature>
<name>A0A2G9GZW1_9LAMI</name>
<evidence type="ECO:0000313" key="2">
    <source>
        <dbReference type="EMBL" id="PIN10793.1"/>
    </source>
</evidence>
<dbReference type="EMBL" id="NKXS01003121">
    <property type="protein sequence ID" value="PIN10793.1"/>
    <property type="molecule type" value="Genomic_DNA"/>
</dbReference>
<feature type="compositionally biased region" description="Pro residues" evidence="1">
    <location>
        <begin position="12"/>
        <end position="22"/>
    </location>
</feature>
<comment type="caution">
    <text evidence="2">The sequence shown here is derived from an EMBL/GenBank/DDBJ whole genome shotgun (WGS) entry which is preliminary data.</text>
</comment>
<reference evidence="3" key="1">
    <citation type="journal article" date="2018" name="Gigascience">
        <title>Genome assembly of the Pink Ipe (Handroanthus impetiginosus, Bignoniaceae), a highly valued, ecologically keystone Neotropical timber forest tree.</title>
        <authorList>
            <person name="Silva-Junior O.B."/>
            <person name="Grattapaglia D."/>
            <person name="Novaes E."/>
            <person name="Collevatti R.G."/>
        </authorList>
    </citation>
    <scope>NUCLEOTIDE SEQUENCE [LARGE SCALE GENOMIC DNA]</scope>
    <source>
        <strain evidence="3">cv. UFG-1</strain>
    </source>
</reference>
<dbReference type="AlphaFoldDB" id="A0A2G9GZW1"/>
<proteinExistence type="predicted"/>
<feature type="compositionally biased region" description="Low complexity" evidence="1">
    <location>
        <begin position="1"/>
        <end position="11"/>
    </location>
</feature>
<keyword evidence="3" id="KW-1185">Reference proteome</keyword>
<protein>
    <submittedName>
        <fullName evidence="2">Uncharacterized protein</fullName>
    </submittedName>
</protein>
<sequence>MALRASSAARPPSLPPPPPLSSPPKVVSLPSKVSTSSRSHQLTPANTLSLSATAILPLFGIFAAPHEVKAQILPKEEIMSSLTQVYSTRALCSWGCIFAS</sequence>
<organism evidence="2 3">
    <name type="scientific">Handroanthus impetiginosus</name>
    <dbReference type="NCBI Taxonomy" id="429701"/>
    <lineage>
        <taxon>Eukaryota</taxon>
        <taxon>Viridiplantae</taxon>
        <taxon>Streptophyta</taxon>
        <taxon>Embryophyta</taxon>
        <taxon>Tracheophyta</taxon>
        <taxon>Spermatophyta</taxon>
        <taxon>Magnoliopsida</taxon>
        <taxon>eudicotyledons</taxon>
        <taxon>Gunneridae</taxon>
        <taxon>Pentapetalae</taxon>
        <taxon>asterids</taxon>
        <taxon>lamiids</taxon>
        <taxon>Lamiales</taxon>
        <taxon>Bignoniaceae</taxon>
        <taxon>Crescentiina</taxon>
        <taxon>Tabebuia alliance</taxon>
        <taxon>Handroanthus</taxon>
    </lineage>
</organism>
<dbReference type="Proteomes" id="UP000231279">
    <property type="component" value="Unassembled WGS sequence"/>
</dbReference>
<accession>A0A2G9GZW1</accession>